<dbReference type="PROSITE" id="PS50110">
    <property type="entry name" value="RESPONSE_REGULATORY"/>
    <property type="match status" value="1"/>
</dbReference>
<accession>A0A4R0PFI5</accession>
<evidence type="ECO:0000256" key="1">
    <source>
        <dbReference type="PROSITE-ProRule" id="PRU00169"/>
    </source>
</evidence>
<dbReference type="SUPFAM" id="SSF52172">
    <property type="entry name" value="CheY-like"/>
    <property type="match status" value="1"/>
</dbReference>
<dbReference type="OrthoDB" id="8115873at2"/>
<dbReference type="AlphaFoldDB" id="A0A4R0PFI5"/>
<comment type="caution">
    <text evidence="3">The sequence shown here is derived from an EMBL/GenBank/DDBJ whole genome shotgun (WGS) entry which is preliminary data.</text>
</comment>
<sequence>MPTILLIDDDENMHKIFRCYCRMGGRTDYEIVGVKTLEAGLHVMRQTTLDAVLLDNRLQPFSDIRETLPHITSEIGSAKLYVISAHIDEPYLSGREIPGVDKVIDKFELRNEITGGVLNLQAA</sequence>
<protein>
    <submittedName>
        <fullName evidence="3">Response regulator transcription factor</fullName>
    </submittedName>
</protein>
<feature type="modified residue" description="4-aspartylphosphate" evidence="1">
    <location>
        <position position="55"/>
    </location>
</feature>
<reference evidence="3 4" key="1">
    <citation type="journal article" date="2015" name="Antonie Van Leeuwenhoek">
        <title>Oricola cellulosilytica gen. nov., sp. nov., a cellulose-degrading bacterium of the family Phyllobacteriaceae isolated from surface seashore water, and emended descriptions of Mesorhizobium loti and Phyllobacterium myrsinacearum.</title>
        <authorList>
            <person name="Hameed A."/>
            <person name="Shahina M."/>
            <person name="Lai W.A."/>
            <person name="Lin S.Y."/>
            <person name="Young L.S."/>
            <person name="Liu Y.C."/>
            <person name="Hsu Y.H."/>
            <person name="Young C.C."/>
        </authorList>
    </citation>
    <scope>NUCLEOTIDE SEQUENCE [LARGE SCALE GENOMIC DNA]</scope>
    <source>
        <strain evidence="3 4">KCTC 52183</strain>
    </source>
</reference>
<dbReference type="InterPro" id="IPR011006">
    <property type="entry name" value="CheY-like_superfamily"/>
</dbReference>
<dbReference type="InterPro" id="IPR001789">
    <property type="entry name" value="Sig_transdc_resp-reg_receiver"/>
</dbReference>
<proteinExistence type="predicted"/>
<dbReference type="Gene3D" id="3.40.50.2300">
    <property type="match status" value="1"/>
</dbReference>
<evidence type="ECO:0000313" key="3">
    <source>
        <dbReference type="EMBL" id="TCD16605.1"/>
    </source>
</evidence>
<evidence type="ECO:0000259" key="2">
    <source>
        <dbReference type="PROSITE" id="PS50110"/>
    </source>
</evidence>
<dbReference type="Proteomes" id="UP000291301">
    <property type="component" value="Unassembled WGS sequence"/>
</dbReference>
<dbReference type="EMBL" id="SJST01000001">
    <property type="protein sequence ID" value="TCD16605.1"/>
    <property type="molecule type" value="Genomic_DNA"/>
</dbReference>
<gene>
    <name evidence="3" type="ORF">E0D97_04095</name>
</gene>
<organism evidence="3 4">
    <name type="scientific">Oricola cellulosilytica</name>
    <dbReference type="NCBI Taxonomy" id="1429082"/>
    <lineage>
        <taxon>Bacteria</taxon>
        <taxon>Pseudomonadati</taxon>
        <taxon>Pseudomonadota</taxon>
        <taxon>Alphaproteobacteria</taxon>
        <taxon>Hyphomicrobiales</taxon>
        <taxon>Ahrensiaceae</taxon>
        <taxon>Oricola</taxon>
    </lineage>
</organism>
<name>A0A4R0PFI5_9HYPH</name>
<feature type="domain" description="Response regulatory" evidence="2">
    <location>
        <begin position="3"/>
        <end position="121"/>
    </location>
</feature>
<keyword evidence="1" id="KW-0597">Phosphoprotein</keyword>
<dbReference type="RefSeq" id="WP_131565615.1">
    <property type="nucleotide sequence ID" value="NZ_JAINFK010000001.1"/>
</dbReference>
<evidence type="ECO:0000313" key="4">
    <source>
        <dbReference type="Proteomes" id="UP000291301"/>
    </source>
</evidence>
<dbReference type="GO" id="GO:0000160">
    <property type="term" value="P:phosphorelay signal transduction system"/>
    <property type="evidence" value="ECO:0007669"/>
    <property type="project" value="InterPro"/>
</dbReference>
<keyword evidence="4" id="KW-1185">Reference proteome</keyword>